<feature type="non-terminal residue" evidence="1">
    <location>
        <position position="1"/>
    </location>
</feature>
<proteinExistence type="predicted"/>
<dbReference type="AlphaFoldDB" id="A0A820K1L0"/>
<dbReference type="EMBL" id="CAJOBE010043091">
    <property type="protein sequence ID" value="CAF4332896.1"/>
    <property type="molecule type" value="Genomic_DNA"/>
</dbReference>
<reference evidence="1" key="1">
    <citation type="submission" date="2021-02" db="EMBL/GenBank/DDBJ databases">
        <authorList>
            <person name="Nowell W R."/>
        </authorList>
    </citation>
    <scope>NUCLEOTIDE SEQUENCE</scope>
</reference>
<evidence type="ECO:0000313" key="2">
    <source>
        <dbReference type="Proteomes" id="UP000663874"/>
    </source>
</evidence>
<name>A0A820K1L0_9BILA</name>
<organism evidence="1 2">
    <name type="scientific">Rotaria sordida</name>
    <dbReference type="NCBI Taxonomy" id="392033"/>
    <lineage>
        <taxon>Eukaryota</taxon>
        <taxon>Metazoa</taxon>
        <taxon>Spiralia</taxon>
        <taxon>Gnathifera</taxon>
        <taxon>Rotifera</taxon>
        <taxon>Eurotatoria</taxon>
        <taxon>Bdelloidea</taxon>
        <taxon>Philodinida</taxon>
        <taxon>Philodinidae</taxon>
        <taxon>Rotaria</taxon>
    </lineage>
</organism>
<comment type="caution">
    <text evidence="1">The sequence shown here is derived from an EMBL/GenBank/DDBJ whole genome shotgun (WGS) entry which is preliminary data.</text>
</comment>
<evidence type="ECO:0000313" key="1">
    <source>
        <dbReference type="EMBL" id="CAF4332896.1"/>
    </source>
</evidence>
<protein>
    <submittedName>
        <fullName evidence="1">Uncharacterized protein</fullName>
    </submittedName>
</protein>
<sequence length="22" mass="2754">EAHDWLYDNKRLTLTWTTFTQN</sequence>
<gene>
    <name evidence="1" type="ORF">FNK824_LOCUS41741</name>
</gene>
<dbReference type="Proteomes" id="UP000663874">
    <property type="component" value="Unassembled WGS sequence"/>
</dbReference>
<accession>A0A820K1L0</accession>